<feature type="transmembrane region" description="Helical" evidence="4">
    <location>
        <begin position="72"/>
        <end position="91"/>
    </location>
</feature>
<dbReference type="PANTHER" id="PTHR23521:SF3">
    <property type="entry name" value="MFS TRANSPORTER"/>
    <property type="match status" value="1"/>
</dbReference>
<evidence type="ECO:0000259" key="5">
    <source>
        <dbReference type="PROSITE" id="PS50850"/>
    </source>
</evidence>
<dbReference type="GO" id="GO:0022857">
    <property type="term" value="F:transmembrane transporter activity"/>
    <property type="evidence" value="ECO:0007669"/>
    <property type="project" value="InterPro"/>
</dbReference>
<dbReference type="RefSeq" id="WP_219004413.1">
    <property type="nucleotide sequence ID" value="NZ_CP079194.1"/>
</dbReference>
<feature type="domain" description="Major facilitator superfamily (MFS) profile" evidence="5">
    <location>
        <begin position="198"/>
        <end position="406"/>
    </location>
</feature>
<evidence type="ECO:0000313" key="7">
    <source>
        <dbReference type="Proteomes" id="UP000825009"/>
    </source>
</evidence>
<proteinExistence type="predicted"/>
<keyword evidence="2 4" id="KW-1133">Transmembrane helix</keyword>
<keyword evidence="7" id="KW-1185">Reference proteome</keyword>
<dbReference type="KEGG" id="gce:KYE46_06910"/>
<dbReference type="InterPro" id="IPR047200">
    <property type="entry name" value="MFS_YcaD-like"/>
</dbReference>
<evidence type="ECO:0000256" key="3">
    <source>
        <dbReference type="ARBA" id="ARBA00023136"/>
    </source>
</evidence>
<feature type="transmembrane region" description="Helical" evidence="4">
    <location>
        <begin position="322"/>
        <end position="342"/>
    </location>
</feature>
<evidence type="ECO:0000256" key="1">
    <source>
        <dbReference type="ARBA" id="ARBA00022692"/>
    </source>
</evidence>
<organism evidence="6 7">
    <name type="scientific">Gymnodinialimonas ceratoperidinii</name>
    <dbReference type="NCBI Taxonomy" id="2856823"/>
    <lineage>
        <taxon>Bacteria</taxon>
        <taxon>Pseudomonadati</taxon>
        <taxon>Pseudomonadota</taxon>
        <taxon>Alphaproteobacteria</taxon>
        <taxon>Rhodobacterales</taxon>
        <taxon>Paracoccaceae</taxon>
        <taxon>Gymnodinialimonas</taxon>
    </lineage>
</organism>
<feature type="transmembrane region" description="Helical" evidence="4">
    <location>
        <begin position="354"/>
        <end position="375"/>
    </location>
</feature>
<feature type="transmembrane region" description="Helical" evidence="4">
    <location>
        <begin position="194"/>
        <end position="214"/>
    </location>
</feature>
<feature type="transmembrane region" description="Helical" evidence="4">
    <location>
        <begin position="42"/>
        <end position="60"/>
    </location>
</feature>
<feature type="transmembrane region" description="Helical" evidence="4">
    <location>
        <begin position="288"/>
        <end position="310"/>
    </location>
</feature>
<evidence type="ECO:0000256" key="2">
    <source>
        <dbReference type="ARBA" id="ARBA00022989"/>
    </source>
</evidence>
<dbReference type="CDD" id="cd17477">
    <property type="entry name" value="MFS_YcaD_like"/>
    <property type="match status" value="1"/>
</dbReference>
<dbReference type="Proteomes" id="UP000825009">
    <property type="component" value="Chromosome"/>
</dbReference>
<dbReference type="EMBL" id="CP079194">
    <property type="protein sequence ID" value="QXT40947.1"/>
    <property type="molecule type" value="Genomic_DNA"/>
</dbReference>
<dbReference type="Pfam" id="PF07690">
    <property type="entry name" value="MFS_1"/>
    <property type="match status" value="1"/>
</dbReference>
<feature type="transmembrane region" description="Helical" evidence="4">
    <location>
        <begin position="97"/>
        <end position="120"/>
    </location>
</feature>
<reference evidence="6 7" key="1">
    <citation type="submission" date="2021-07" db="EMBL/GenBank/DDBJ databases">
        <title>A novel Jannaschia species isolated from marine dinoflagellate Ceratoperidinium margalefii.</title>
        <authorList>
            <person name="Jiang Y."/>
            <person name="Li Z."/>
        </authorList>
    </citation>
    <scope>NUCLEOTIDE SEQUENCE [LARGE SCALE GENOMIC DNA]</scope>
    <source>
        <strain evidence="6 7">J12C1-MA-4</strain>
    </source>
</reference>
<keyword evidence="1 4" id="KW-0812">Transmembrane</keyword>
<evidence type="ECO:0000256" key="4">
    <source>
        <dbReference type="SAM" id="Phobius"/>
    </source>
</evidence>
<evidence type="ECO:0000313" key="6">
    <source>
        <dbReference type="EMBL" id="QXT40947.1"/>
    </source>
</evidence>
<dbReference type="PROSITE" id="PS50850">
    <property type="entry name" value="MFS"/>
    <property type="match status" value="1"/>
</dbReference>
<feature type="transmembrane region" description="Helical" evidence="4">
    <location>
        <begin position="263"/>
        <end position="282"/>
    </location>
</feature>
<name>A0A8F6TXX3_9RHOB</name>
<protein>
    <submittedName>
        <fullName evidence="6">MFS transporter</fullName>
    </submittedName>
</protein>
<feature type="transmembrane region" description="Helical" evidence="4">
    <location>
        <begin position="132"/>
        <end position="151"/>
    </location>
</feature>
<dbReference type="AlphaFoldDB" id="A0A8F6TXX3"/>
<gene>
    <name evidence="6" type="ORF">KYE46_06910</name>
</gene>
<accession>A0A8F6TXX3</accession>
<dbReference type="GO" id="GO:0005886">
    <property type="term" value="C:plasma membrane"/>
    <property type="evidence" value="ECO:0007669"/>
    <property type="project" value="TreeGrafter"/>
</dbReference>
<feature type="transmembrane region" description="Helical" evidence="4">
    <location>
        <begin position="157"/>
        <end position="174"/>
    </location>
</feature>
<keyword evidence="3 4" id="KW-0472">Membrane</keyword>
<sequence length="406" mass="42985">MRLLISFAALFLSVILLQFSSSGVGPLDVLSGTALGFTNGHIGLLGSAHFLGFFIGCWWSPRLMGAVGHSRAFAVFTAMGAIGLMAHMMILNPYAWAMMRVAIGLCIAGCFTVIEAWLQAKATNENRGRTMAIYRMVDTTGQLVAQFMIGVLAPASYVSYNLLAILCCAALLPLTMTRLKQPVSHGTSRLRPSLAWSLSPLAVSGVVVAGVSSASLRMTGPLYGQQVGLVAGDIGLFLAAFVLGGALAQWPAGLLADRYDRRWVLIGFSAASILACAVTIAVPGLGPVGIFGAALLFGATTFPIYSLSAAHAHDWADDSQRIELSAALMFFFATGAIVAPLATSGLITAYGPAALFYFISAAHAGLIVFGLIRVARRGASEVRKPYVWIPRTSFQVGRIFRRNSDK</sequence>
<dbReference type="PANTHER" id="PTHR23521">
    <property type="entry name" value="TRANSPORTER MFS SUPERFAMILY"/>
    <property type="match status" value="1"/>
</dbReference>
<dbReference type="InterPro" id="IPR011701">
    <property type="entry name" value="MFS"/>
</dbReference>
<feature type="transmembrane region" description="Helical" evidence="4">
    <location>
        <begin position="234"/>
        <end position="256"/>
    </location>
</feature>
<dbReference type="InterPro" id="IPR020846">
    <property type="entry name" value="MFS_dom"/>
</dbReference>